<evidence type="ECO:0000313" key="2">
    <source>
        <dbReference type="Proteomes" id="UP001059844"/>
    </source>
</evidence>
<accession>A0ABY5IPG3</accession>
<organism evidence="1 2">
    <name type="scientific">Flavobacterium cerinum</name>
    <dbReference type="NCBI Taxonomy" id="2502784"/>
    <lineage>
        <taxon>Bacteria</taxon>
        <taxon>Pseudomonadati</taxon>
        <taxon>Bacteroidota</taxon>
        <taxon>Flavobacteriia</taxon>
        <taxon>Flavobacteriales</taxon>
        <taxon>Flavobacteriaceae</taxon>
        <taxon>Flavobacterium</taxon>
    </lineage>
</organism>
<dbReference type="EMBL" id="CP101751">
    <property type="protein sequence ID" value="UUC44171.1"/>
    <property type="molecule type" value="Genomic_DNA"/>
</dbReference>
<gene>
    <name evidence="1" type="ORF">NOX80_11055</name>
</gene>
<sequence length="617" mass="72567">MNAEHIENIFGDYLIENETQYALLLNSPWGSGKTYFWKQKLQPIVLRNSLKPIYISLNGVAKIETIEYQIMLGMMPFISQKETGRLRSVFKLISNGFDTVLTSLTGSKFSDFVNGIVANNLNFTDKLICFDDLERCQIPIGEVLGFINNFIEHKQAKVLFLADESRFNDIEYQKVKEKIIRYTLNFEPSLPELIPQLLLKYKNDNHDFYQYLHTEKELFIKTLQLVNETNLRNISFIMDCLQKLFPVFSNEKGDIQKEIIFFSTIISIEYKAGNLKSTDYKDRKKLDRLNKSYERSRISKVALDQKKKREEIEPHIEKPYEEVFYLKFLTGRIDYYYFYPSIYSLILSGYFNAERFKNEIEGRKKIVVTQEQKDLQKIMEGKYKWLEQKEFDRLTSTVWENALLGNYSIYDYPHILNHYHHFSLNNLITETVENVKAGLKKGLEIAILRKELDDNQLNNLMAFISPEHIEEFKKLVQDYHYKTQEQNYLGLGVQLIGALNQNDQHRLKMVGDQIVNTIYPFFNSVDQNLLFDAILKTNNAMLCDLSSILPHRYHRTDIHKSLHSEVESFEILGTKLKSYLKEEKHLEPLRHHLLLILLNEIGEVLNALENKMMGTPR</sequence>
<dbReference type="Proteomes" id="UP001059844">
    <property type="component" value="Chromosome"/>
</dbReference>
<protein>
    <submittedName>
        <fullName evidence="1">KAP family NTPase</fullName>
    </submittedName>
</protein>
<evidence type="ECO:0000313" key="1">
    <source>
        <dbReference type="EMBL" id="UUC44171.1"/>
    </source>
</evidence>
<name>A0ABY5IPG3_9FLAO</name>
<proteinExistence type="predicted"/>
<keyword evidence="2" id="KW-1185">Reference proteome</keyword>
<dbReference type="RefSeq" id="WP_256549841.1">
    <property type="nucleotide sequence ID" value="NZ_CP101751.1"/>
</dbReference>
<reference evidence="1" key="1">
    <citation type="submission" date="2022-07" db="EMBL/GenBank/DDBJ databases">
        <title>Isolation, identification, and degradation of a PFOSA degrading strain from sewage treatment plant.</title>
        <authorList>
            <person name="Zhang L."/>
            <person name="Huo Y."/>
        </authorList>
    </citation>
    <scope>NUCLEOTIDE SEQUENCE</scope>
    <source>
        <strain evidence="1">C1</strain>
    </source>
</reference>